<evidence type="ECO:0000313" key="3">
    <source>
        <dbReference type="Proteomes" id="UP000006875"/>
    </source>
</evidence>
<dbReference type="InterPro" id="IPR017946">
    <property type="entry name" value="PLC-like_Pdiesterase_TIM-brl"/>
</dbReference>
<dbReference type="PANTHER" id="PTHR46211">
    <property type="entry name" value="GLYCEROPHOSPHORYL DIESTER PHOSPHODIESTERASE"/>
    <property type="match status" value="1"/>
</dbReference>
<dbReference type="Pfam" id="PF03009">
    <property type="entry name" value="GDPD"/>
    <property type="match status" value="1"/>
</dbReference>
<accession>E3H7Q6</accession>
<dbReference type="InterPro" id="IPR030395">
    <property type="entry name" value="GP_PDE_dom"/>
</dbReference>
<sequence length="248" mass="28320">MKIFGHRGASGYAPQNTISSVRLALDQGSDGVEIDVQLTKDNEVVVCHDWIIDNVSDGKGKVSDFALVEIKKNDFGSYFLEDFKGEKIPTLSEVLEFFPKDIILNIELKIKGKSRDLVAEKVADLLLFHERIENTIVSSFNHSSLKKIKKLIPEIKIAFLYKRCISTINKDISDFGMDIYSIHINAKCANKEIIKEIHNHNKKVYVWNSNDIETTKKLYDMEADGIMTDFPIDMKNALWKYITNKSKN</sequence>
<dbReference type="STRING" id="572544.Ilyop_0852"/>
<dbReference type="PANTHER" id="PTHR46211:SF1">
    <property type="entry name" value="GLYCEROPHOSPHODIESTER PHOSPHODIESTERASE, CYTOPLASMIC"/>
    <property type="match status" value="1"/>
</dbReference>
<name>E3H7Q6_ILYPC</name>
<dbReference type="GO" id="GO:0008081">
    <property type="term" value="F:phosphoric diester hydrolase activity"/>
    <property type="evidence" value="ECO:0007669"/>
    <property type="project" value="InterPro"/>
</dbReference>
<dbReference type="GO" id="GO:0006629">
    <property type="term" value="P:lipid metabolic process"/>
    <property type="evidence" value="ECO:0007669"/>
    <property type="project" value="InterPro"/>
</dbReference>
<evidence type="ECO:0000313" key="2">
    <source>
        <dbReference type="EMBL" id="ADO82638.1"/>
    </source>
</evidence>
<dbReference type="Proteomes" id="UP000006875">
    <property type="component" value="Chromosome"/>
</dbReference>
<dbReference type="SUPFAM" id="SSF51695">
    <property type="entry name" value="PLC-like phosphodiesterases"/>
    <property type="match status" value="1"/>
</dbReference>
<gene>
    <name evidence="2" type="ordered locus">Ilyop_0852</name>
</gene>
<dbReference type="Gene3D" id="3.20.20.190">
    <property type="entry name" value="Phosphatidylinositol (PI) phosphodiesterase"/>
    <property type="match status" value="1"/>
</dbReference>
<dbReference type="RefSeq" id="WP_013387308.1">
    <property type="nucleotide sequence ID" value="NC_014632.1"/>
</dbReference>
<dbReference type="PROSITE" id="PS51704">
    <property type="entry name" value="GP_PDE"/>
    <property type="match status" value="1"/>
</dbReference>
<protein>
    <submittedName>
        <fullName evidence="2">Glycerophosphoryl diester phosphodiesterase</fullName>
    </submittedName>
</protein>
<dbReference type="HOGENOM" id="CLU_030006_3_5_0"/>
<dbReference type="eggNOG" id="COG0584">
    <property type="taxonomic scope" value="Bacteria"/>
</dbReference>
<dbReference type="OrthoDB" id="384721at2"/>
<dbReference type="KEGG" id="ipo:Ilyop_0852"/>
<dbReference type="EMBL" id="CP002281">
    <property type="protein sequence ID" value="ADO82638.1"/>
    <property type="molecule type" value="Genomic_DNA"/>
</dbReference>
<dbReference type="AlphaFoldDB" id="E3H7Q6"/>
<feature type="domain" description="GP-PDE" evidence="1">
    <location>
        <begin position="1"/>
        <end position="238"/>
    </location>
</feature>
<reference evidence="2 3" key="1">
    <citation type="journal article" date="2010" name="Stand. Genomic Sci.">
        <title>Complete genome sequence of Ilyobacter polytropus type strain (CuHbu1).</title>
        <authorList>
            <person name="Sikorski J."/>
            <person name="Chertkov O."/>
            <person name="Lapidus A."/>
            <person name="Nolan M."/>
            <person name="Lucas S."/>
            <person name="Del Rio T.G."/>
            <person name="Tice H."/>
            <person name="Cheng J.F."/>
            <person name="Tapia R."/>
            <person name="Han C."/>
            <person name="Goodwin L."/>
            <person name="Pitluck S."/>
            <person name="Liolios K."/>
            <person name="Ivanova N."/>
            <person name="Mavromatis K."/>
            <person name="Mikhailova N."/>
            <person name="Pati A."/>
            <person name="Chen A."/>
            <person name="Palaniappan K."/>
            <person name="Land M."/>
            <person name="Hauser L."/>
            <person name="Chang Y.J."/>
            <person name="Jeffries C.D."/>
            <person name="Brambilla E."/>
            <person name="Yasawong M."/>
            <person name="Rohde M."/>
            <person name="Pukall R."/>
            <person name="Spring S."/>
            <person name="Goker M."/>
            <person name="Woyke T."/>
            <person name="Bristow J."/>
            <person name="Eisen J.A."/>
            <person name="Markowitz V."/>
            <person name="Hugenholtz P."/>
            <person name="Kyrpides N.C."/>
            <person name="Klenk H.P."/>
        </authorList>
    </citation>
    <scope>NUCLEOTIDE SEQUENCE [LARGE SCALE GENOMIC DNA]</scope>
    <source>
        <strain evidence="3">ATCC 51220 / DSM 2926 / LMG 16218 / CuHBu1</strain>
    </source>
</reference>
<proteinExistence type="predicted"/>
<organism evidence="2 3">
    <name type="scientific">Ilyobacter polytropus (strain ATCC 51220 / DSM 2926 / LMG 16218 / CuHBu1)</name>
    <dbReference type="NCBI Taxonomy" id="572544"/>
    <lineage>
        <taxon>Bacteria</taxon>
        <taxon>Fusobacteriati</taxon>
        <taxon>Fusobacteriota</taxon>
        <taxon>Fusobacteriia</taxon>
        <taxon>Fusobacteriales</taxon>
        <taxon>Fusobacteriaceae</taxon>
        <taxon>Ilyobacter</taxon>
    </lineage>
</organism>
<keyword evidence="3" id="KW-1185">Reference proteome</keyword>
<evidence type="ECO:0000259" key="1">
    <source>
        <dbReference type="PROSITE" id="PS51704"/>
    </source>
</evidence>